<gene>
    <name evidence="1" type="ORF">LJ207_11200</name>
</gene>
<dbReference type="RefSeq" id="WP_229346580.1">
    <property type="nucleotide sequence ID" value="NZ_JAJFAT010000020.1"/>
</dbReference>
<protein>
    <recommendedName>
        <fullName evidence="3">Outer membrane protein beta-barrel domain-containing protein</fullName>
    </recommendedName>
</protein>
<evidence type="ECO:0008006" key="3">
    <source>
        <dbReference type="Google" id="ProtNLM"/>
    </source>
</evidence>
<sequence length="188" mass="21162">MVSRFLILFIVVGLFLSLLFSANIYAQETEQNERELNERMQLIHSSQMMAKEEAEAAAARSGVSLYLTNFHTDNTEYKLGAKFEHSLASDRFPGQFNGLDLAYVIEGIYLEGEVDSLAGFLSLKATLNDRMFAPYFGAGAEFLGVAYYQGFVGLNVNKNFFVETKFINDKGQWDEGDFYSVAGFKINF</sequence>
<dbReference type="Proteomes" id="UP001199296">
    <property type="component" value="Unassembled WGS sequence"/>
</dbReference>
<name>A0AAW4X231_9FIRM</name>
<evidence type="ECO:0000313" key="2">
    <source>
        <dbReference type="Proteomes" id="UP001199296"/>
    </source>
</evidence>
<dbReference type="AlphaFoldDB" id="A0AAW4X231"/>
<proteinExistence type="predicted"/>
<keyword evidence="2" id="KW-1185">Reference proteome</keyword>
<dbReference type="EMBL" id="JAJFAT010000020">
    <property type="protein sequence ID" value="MCC3145881.1"/>
    <property type="molecule type" value="Genomic_DNA"/>
</dbReference>
<organism evidence="1 2">
    <name type="scientific">Halanaerobium polyolivorans</name>
    <dbReference type="NCBI Taxonomy" id="2886943"/>
    <lineage>
        <taxon>Bacteria</taxon>
        <taxon>Bacillati</taxon>
        <taxon>Bacillota</taxon>
        <taxon>Clostridia</taxon>
        <taxon>Halanaerobiales</taxon>
        <taxon>Halanaerobiaceae</taxon>
        <taxon>Halanaerobium</taxon>
    </lineage>
</organism>
<comment type="caution">
    <text evidence="1">The sequence shown here is derived from an EMBL/GenBank/DDBJ whole genome shotgun (WGS) entry which is preliminary data.</text>
</comment>
<reference evidence="1 2" key="1">
    <citation type="submission" date="2021-10" db="EMBL/GenBank/DDBJ databases">
        <authorList>
            <person name="Grouzdev D.S."/>
            <person name="Pantiukh K.S."/>
            <person name="Krutkina M.S."/>
        </authorList>
    </citation>
    <scope>NUCLEOTIDE SEQUENCE [LARGE SCALE GENOMIC DNA]</scope>
    <source>
        <strain evidence="1 2">Z-7514</strain>
    </source>
</reference>
<evidence type="ECO:0000313" key="1">
    <source>
        <dbReference type="EMBL" id="MCC3145881.1"/>
    </source>
</evidence>
<accession>A0AAW4X231</accession>